<organism evidence="2 3">
    <name type="scientific">Phyllostomus discolor</name>
    <name type="common">pale spear-nosed bat</name>
    <dbReference type="NCBI Taxonomy" id="89673"/>
    <lineage>
        <taxon>Eukaryota</taxon>
        <taxon>Metazoa</taxon>
        <taxon>Chordata</taxon>
        <taxon>Craniata</taxon>
        <taxon>Vertebrata</taxon>
        <taxon>Euteleostomi</taxon>
        <taxon>Mammalia</taxon>
        <taxon>Eutheria</taxon>
        <taxon>Laurasiatheria</taxon>
        <taxon>Chiroptera</taxon>
        <taxon>Yangochiroptera</taxon>
        <taxon>Phyllostomidae</taxon>
        <taxon>Phyllostominae</taxon>
        <taxon>Phyllostomus</taxon>
    </lineage>
</organism>
<accession>A0A834DXI9</accession>
<feature type="compositionally biased region" description="Basic and acidic residues" evidence="1">
    <location>
        <begin position="132"/>
        <end position="152"/>
    </location>
</feature>
<sequence>MRLWGPGKGLLRFLAEGYRRGREECVLEGKDQIRAEAASAPASVRGEGRGPQALTGPDSPALTHRPHCSLTREGAAGSSALGQRGRTASSAQPPIPGDPASSVPAHSPGPPILERNISQAGYRPRLPLRRLCLTDRRAASSGTKENRGLRAA</sequence>
<dbReference type="Proteomes" id="UP000664940">
    <property type="component" value="Unassembled WGS sequence"/>
</dbReference>
<comment type="caution">
    <text evidence="2">The sequence shown here is derived from an EMBL/GenBank/DDBJ whole genome shotgun (WGS) entry which is preliminary data.</text>
</comment>
<proteinExistence type="predicted"/>
<reference evidence="2 3" key="1">
    <citation type="journal article" date="2020" name="Nature">
        <title>Six reference-quality genomes reveal evolution of bat adaptations.</title>
        <authorList>
            <person name="Jebb D."/>
            <person name="Huang Z."/>
            <person name="Pippel M."/>
            <person name="Hughes G.M."/>
            <person name="Lavrichenko K."/>
            <person name="Devanna P."/>
            <person name="Winkler S."/>
            <person name="Jermiin L.S."/>
            <person name="Skirmuntt E.C."/>
            <person name="Katzourakis A."/>
            <person name="Burkitt-Gray L."/>
            <person name="Ray D.A."/>
            <person name="Sullivan K.A.M."/>
            <person name="Roscito J.G."/>
            <person name="Kirilenko B.M."/>
            <person name="Davalos L.M."/>
            <person name="Corthals A.P."/>
            <person name="Power M.L."/>
            <person name="Jones G."/>
            <person name="Ransome R.D."/>
            <person name="Dechmann D.K.N."/>
            <person name="Locatelli A.G."/>
            <person name="Puechmaille S.J."/>
            <person name="Fedrigo O."/>
            <person name="Jarvis E.D."/>
            <person name="Hiller M."/>
            <person name="Vernes S.C."/>
            <person name="Myers E.W."/>
            <person name="Teeling E.C."/>
        </authorList>
    </citation>
    <scope>NUCLEOTIDE SEQUENCE [LARGE SCALE GENOMIC DNA]</scope>
    <source>
        <strain evidence="2">Bat1K_MPI-CBG_1</strain>
    </source>
</reference>
<dbReference type="EMBL" id="JABVXQ010000007">
    <property type="protein sequence ID" value="KAF6099910.1"/>
    <property type="molecule type" value="Genomic_DNA"/>
</dbReference>
<protein>
    <submittedName>
        <fullName evidence="2">Uncharacterized protein</fullName>
    </submittedName>
</protein>
<evidence type="ECO:0000313" key="2">
    <source>
        <dbReference type="EMBL" id="KAF6099910.1"/>
    </source>
</evidence>
<name>A0A834DXI9_9CHIR</name>
<feature type="region of interest" description="Disordered" evidence="1">
    <location>
        <begin position="36"/>
        <end position="152"/>
    </location>
</feature>
<gene>
    <name evidence="2" type="ORF">HJG60_011634</name>
</gene>
<evidence type="ECO:0000256" key="1">
    <source>
        <dbReference type="SAM" id="MobiDB-lite"/>
    </source>
</evidence>
<dbReference type="AlphaFoldDB" id="A0A834DXI9"/>
<evidence type="ECO:0000313" key="3">
    <source>
        <dbReference type="Proteomes" id="UP000664940"/>
    </source>
</evidence>